<dbReference type="GO" id="GO:0003700">
    <property type="term" value="F:DNA-binding transcription factor activity"/>
    <property type="evidence" value="ECO:0007669"/>
    <property type="project" value="TreeGrafter"/>
</dbReference>
<dbReference type="GO" id="GO:0010090">
    <property type="term" value="P:trichome morphogenesis"/>
    <property type="evidence" value="ECO:0007669"/>
    <property type="project" value="InterPro"/>
</dbReference>
<dbReference type="InterPro" id="IPR013087">
    <property type="entry name" value="Znf_C2H2_type"/>
</dbReference>
<evidence type="ECO:0000259" key="2">
    <source>
        <dbReference type="PROSITE" id="PS50157"/>
    </source>
</evidence>
<dbReference type="GO" id="GO:0005634">
    <property type="term" value="C:nucleus"/>
    <property type="evidence" value="ECO:0007669"/>
    <property type="project" value="TreeGrafter"/>
</dbReference>
<keyword evidence="4" id="KW-1185">Reference proteome</keyword>
<dbReference type="GO" id="GO:0000976">
    <property type="term" value="F:transcription cis-regulatory region binding"/>
    <property type="evidence" value="ECO:0007669"/>
    <property type="project" value="TreeGrafter"/>
</dbReference>
<evidence type="ECO:0000313" key="4">
    <source>
        <dbReference type="Proteomes" id="UP001163823"/>
    </source>
</evidence>
<keyword evidence="1" id="KW-0479">Metal-binding</keyword>
<evidence type="ECO:0000256" key="1">
    <source>
        <dbReference type="PROSITE-ProRule" id="PRU00042"/>
    </source>
</evidence>
<dbReference type="PROSITE" id="PS00028">
    <property type="entry name" value="ZINC_FINGER_C2H2_1"/>
    <property type="match status" value="1"/>
</dbReference>
<dbReference type="KEGG" id="qsa:O6P43_005548"/>
<dbReference type="InterPro" id="IPR044299">
    <property type="entry name" value="GIS3/ZFP5/ZFP6"/>
</dbReference>
<keyword evidence="1" id="KW-0863">Zinc-finger</keyword>
<dbReference type="PANTHER" id="PTHR46353:SF23">
    <property type="entry name" value="C2H2 ZINC FINGER-CONTAINING PROTEIN-RELATED"/>
    <property type="match status" value="1"/>
</dbReference>
<proteinExistence type="predicted"/>
<dbReference type="PROSITE" id="PS50157">
    <property type="entry name" value="ZINC_FINGER_C2H2_2"/>
    <property type="match status" value="1"/>
</dbReference>
<dbReference type="InterPro" id="IPR036236">
    <property type="entry name" value="Znf_C2H2_sf"/>
</dbReference>
<name>A0AAD7Q6B7_QUISA</name>
<dbReference type="EMBL" id="JARAOO010000003">
    <property type="protein sequence ID" value="KAJ7975657.1"/>
    <property type="molecule type" value="Genomic_DNA"/>
</dbReference>
<sequence length="166" mass="18097">MNASESNSNIQSDRKQPCSSSSVLKLFGIPLTTPVPVSSEGERSGSYECQFCHRKFVNYRALGGHQNAHKKERKQAKLAQFQYPYSLPCYQHQSFSAAVVPHAARSRSGLPVSSAKAPTPVLLPYNINNISFLNEVQIQVPVYIDGDGDDVVDLNLTLAPSSSSNA</sequence>
<dbReference type="Proteomes" id="UP001163823">
    <property type="component" value="Chromosome 3"/>
</dbReference>
<dbReference type="GO" id="GO:0008270">
    <property type="term" value="F:zinc ion binding"/>
    <property type="evidence" value="ECO:0007669"/>
    <property type="project" value="UniProtKB-KW"/>
</dbReference>
<dbReference type="SUPFAM" id="SSF57667">
    <property type="entry name" value="beta-beta-alpha zinc fingers"/>
    <property type="match status" value="1"/>
</dbReference>
<dbReference type="Gene3D" id="3.30.160.60">
    <property type="entry name" value="Classic Zinc Finger"/>
    <property type="match status" value="1"/>
</dbReference>
<protein>
    <submittedName>
        <fullName evidence="3">Zinc finger protein</fullName>
    </submittedName>
</protein>
<dbReference type="AlphaFoldDB" id="A0AAD7Q6B7"/>
<gene>
    <name evidence="3" type="ORF">O6P43_005548</name>
</gene>
<keyword evidence="1" id="KW-0862">Zinc</keyword>
<organism evidence="3 4">
    <name type="scientific">Quillaja saponaria</name>
    <name type="common">Soap bark tree</name>
    <dbReference type="NCBI Taxonomy" id="32244"/>
    <lineage>
        <taxon>Eukaryota</taxon>
        <taxon>Viridiplantae</taxon>
        <taxon>Streptophyta</taxon>
        <taxon>Embryophyta</taxon>
        <taxon>Tracheophyta</taxon>
        <taxon>Spermatophyta</taxon>
        <taxon>Magnoliopsida</taxon>
        <taxon>eudicotyledons</taxon>
        <taxon>Gunneridae</taxon>
        <taxon>Pentapetalae</taxon>
        <taxon>rosids</taxon>
        <taxon>fabids</taxon>
        <taxon>Fabales</taxon>
        <taxon>Quillajaceae</taxon>
        <taxon>Quillaja</taxon>
    </lineage>
</organism>
<evidence type="ECO:0000313" key="3">
    <source>
        <dbReference type="EMBL" id="KAJ7975657.1"/>
    </source>
</evidence>
<feature type="domain" description="C2H2-type" evidence="2">
    <location>
        <begin position="47"/>
        <end position="74"/>
    </location>
</feature>
<dbReference type="PANTHER" id="PTHR46353">
    <property type="entry name" value="ZINC FINGER PROTEIN 5"/>
    <property type="match status" value="1"/>
</dbReference>
<accession>A0AAD7Q6B7</accession>
<dbReference type="GO" id="GO:0009736">
    <property type="term" value="P:cytokinin-activated signaling pathway"/>
    <property type="evidence" value="ECO:0007669"/>
    <property type="project" value="TreeGrafter"/>
</dbReference>
<comment type="caution">
    <text evidence="3">The sequence shown here is derived from an EMBL/GenBank/DDBJ whole genome shotgun (WGS) entry which is preliminary data.</text>
</comment>
<dbReference type="GO" id="GO:0009740">
    <property type="term" value="P:gibberellic acid mediated signaling pathway"/>
    <property type="evidence" value="ECO:0007669"/>
    <property type="project" value="TreeGrafter"/>
</dbReference>
<reference evidence="3" key="1">
    <citation type="journal article" date="2023" name="Science">
        <title>Elucidation of the pathway for biosynthesis of saponin adjuvants from the soapbark tree.</title>
        <authorList>
            <person name="Reed J."/>
            <person name="Orme A."/>
            <person name="El-Demerdash A."/>
            <person name="Owen C."/>
            <person name="Martin L.B.B."/>
            <person name="Misra R.C."/>
            <person name="Kikuchi S."/>
            <person name="Rejzek M."/>
            <person name="Martin A.C."/>
            <person name="Harkess A."/>
            <person name="Leebens-Mack J."/>
            <person name="Louveau T."/>
            <person name="Stephenson M.J."/>
            <person name="Osbourn A."/>
        </authorList>
    </citation>
    <scope>NUCLEOTIDE SEQUENCE</scope>
    <source>
        <strain evidence="3">S10</strain>
    </source>
</reference>